<feature type="transmembrane region" description="Helical" evidence="1">
    <location>
        <begin position="6"/>
        <end position="27"/>
    </location>
</feature>
<dbReference type="Proteomes" id="UP001529235">
    <property type="component" value="Unassembled WGS sequence"/>
</dbReference>
<proteinExistence type="predicted"/>
<keyword evidence="1" id="KW-1133">Transmembrane helix</keyword>
<sequence length="179" mass="20866">MVDALSILSAIGSLGALASVISVAYWLGKKFSEIDAKFKLIDERFKRIDERFERLGNAFTSYQEFLIEFLSREGVIKSGDKELLINEARRVMRLALANPMTKEELEKLREYLDKSEKDELTPEEADEFLELARKFAWEYGNRPEAWKLHIYATITRALVKKKWAEKKEREVQASTQKQQ</sequence>
<keyword evidence="1" id="KW-0472">Membrane</keyword>
<dbReference type="AlphaFoldDB" id="A0ABD4Z785"/>
<keyword evidence="1" id="KW-0812">Transmembrane</keyword>
<dbReference type="RefSeq" id="WP_285273858.1">
    <property type="nucleotide sequence ID" value="NZ_JASNVW010000003.1"/>
</dbReference>
<comment type="caution">
    <text evidence="2">The sequence shown here is derived from an EMBL/GenBank/DDBJ whole genome shotgun (WGS) entry which is preliminary data.</text>
</comment>
<reference evidence="2 3" key="1">
    <citation type="submission" date="2023-05" db="EMBL/GenBank/DDBJ databases">
        <title>A new hyperthermophilic archaea 'Ignisphaera cupida' sp. nov. and description of the family 'Ignisphaeraceae' fam. nov.</title>
        <authorList>
            <person name="Podosokorskaya O.A."/>
            <person name="Elcheninov A.G."/>
            <person name="Klukina A."/>
            <person name="Merkel A.Y."/>
        </authorList>
    </citation>
    <scope>NUCLEOTIDE SEQUENCE [LARGE SCALE GENOMIC DNA]</scope>
    <source>
        <strain evidence="2 3">4213-co</strain>
    </source>
</reference>
<gene>
    <name evidence="2" type="ORF">QPL79_05805</name>
</gene>
<dbReference type="Gene3D" id="3.90.20.10">
    <property type="match status" value="1"/>
</dbReference>
<keyword evidence="3" id="KW-1185">Reference proteome</keyword>
<accession>A0ABD4Z785</accession>
<evidence type="ECO:0000313" key="2">
    <source>
        <dbReference type="EMBL" id="MDK6028872.1"/>
    </source>
</evidence>
<organism evidence="2 3">
    <name type="scientific">Ignisphaera cupida</name>
    <dbReference type="NCBI Taxonomy" id="3050454"/>
    <lineage>
        <taxon>Archaea</taxon>
        <taxon>Thermoproteota</taxon>
        <taxon>Thermoprotei</taxon>
        <taxon>Desulfurococcales</taxon>
        <taxon>Desulfurococcaceae</taxon>
        <taxon>Ignisphaera</taxon>
    </lineage>
</organism>
<evidence type="ECO:0000313" key="3">
    <source>
        <dbReference type="Proteomes" id="UP001529235"/>
    </source>
</evidence>
<dbReference type="EMBL" id="JASNVW010000003">
    <property type="protein sequence ID" value="MDK6028872.1"/>
    <property type="molecule type" value="Genomic_DNA"/>
</dbReference>
<protein>
    <submittedName>
        <fullName evidence="2">Uncharacterized protein</fullName>
    </submittedName>
</protein>
<evidence type="ECO:0000256" key="1">
    <source>
        <dbReference type="SAM" id="Phobius"/>
    </source>
</evidence>
<name>A0ABD4Z785_9CREN</name>